<dbReference type="EMBL" id="CM039429">
    <property type="protein sequence ID" value="KAI4347977.1"/>
    <property type="molecule type" value="Genomic_DNA"/>
</dbReference>
<keyword evidence="2" id="KW-1185">Reference proteome</keyword>
<accession>A0ACB9PHK4</accession>
<gene>
    <name evidence="1" type="ORF">L6164_008745</name>
</gene>
<evidence type="ECO:0000313" key="2">
    <source>
        <dbReference type="Proteomes" id="UP000828941"/>
    </source>
</evidence>
<evidence type="ECO:0000313" key="1">
    <source>
        <dbReference type="EMBL" id="KAI4347977.1"/>
    </source>
</evidence>
<comment type="caution">
    <text evidence="1">The sequence shown here is derived from an EMBL/GenBank/DDBJ whole genome shotgun (WGS) entry which is preliminary data.</text>
</comment>
<sequence length="396" mass="43788">MAAIQGRVSKLISSSRLLSLVYVPLFEPSSSRVSGASSSPLWLKAVRHFSYSHSKDCSINGSRRATDDFSLTEAESGFSDSGNNGNGNREAYSIKQNPSKPIPGRPLRGDKSFDHSRPQFQEPNGGSHSFSPNFDREKKNKYPKTAFEYWSLRGVGETNRDVDPSDNSFLQRFKLGFDEQSTNPSETPAGNQSEEDGSNPDQPITETGPQDVDEIFKKMKENGLIPNAVAMLDGLCKDGLVDEAMKLFGLIREKRTIPEIVVYTAVVEGYAKGHKADDAIRIFRKMQENGISPNAFSYRVLIQGLYKCKRLQDAADFCVEMVEAGHSPNVITFVGLVDSFCIEKGVAEAQGVIRTLLEKGFTVNEKAVREFLDKKAPFSSSVWEAIFGKKTPEAPF</sequence>
<protein>
    <submittedName>
        <fullName evidence="1">Uncharacterized protein</fullName>
    </submittedName>
</protein>
<proteinExistence type="predicted"/>
<reference evidence="1 2" key="1">
    <citation type="journal article" date="2022" name="DNA Res.">
        <title>Chromosomal-level genome assembly of the orchid tree Bauhinia variegata (Leguminosae; Cercidoideae) supports the allotetraploid origin hypothesis of Bauhinia.</title>
        <authorList>
            <person name="Zhong Y."/>
            <person name="Chen Y."/>
            <person name="Zheng D."/>
            <person name="Pang J."/>
            <person name="Liu Y."/>
            <person name="Luo S."/>
            <person name="Meng S."/>
            <person name="Qian L."/>
            <person name="Wei D."/>
            <person name="Dai S."/>
            <person name="Zhou R."/>
        </authorList>
    </citation>
    <scope>NUCLEOTIDE SEQUENCE [LARGE SCALE GENOMIC DNA]</scope>
    <source>
        <strain evidence="1">BV-YZ2020</strain>
    </source>
</reference>
<organism evidence="1 2">
    <name type="scientific">Bauhinia variegata</name>
    <name type="common">Purple orchid tree</name>
    <name type="synonym">Phanera variegata</name>
    <dbReference type="NCBI Taxonomy" id="167791"/>
    <lineage>
        <taxon>Eukaryota</taxon>
        <taxon>Viridiplantae</taxon>
        <taxon>Streptophyta</taxon>
        <taxon>Embryophyta</taxon>
        <taxon>Tracheophyta</taxon>
        <taxon>Spermatophyta</taxon>
        <taxon>Magnoliopsida</taxon>
        <taxon>eudicotyledons</taxon>
        <taxon>Gunneridae</taxon>
        <taxon>Pentapetalae</taxon>
        <taxon>rosids</taxon>
        <taxon>fabids</taxon>
        <taxon>Fabales</taxon>
        <taxon>Fabaceae</taxon>
        <taxon>Cercidoideae</taxon>
        <taxon>Cercideae</taxon>
        <taxon>Bauhiniinae</taxon>
        <taxon>Bauhinia</taxon>
    </lineage>
</organism>
<name>A0ACB9PHK4_BAUVA</name>
<dbReference type="Proteomes" id="UP000828941">
    <property type="component" value="Chromosome 4"/>
</dbReference>